<dbReference type="InterPro" id="IPR036101">
    <property type="entry name" value="CarD-like/TRCF_RID_sf"/>
</dbReference>
<feature type="domain" description="CarD-like/TRCF RNAP-interacting" evidence="1">
    <location>
        <begin position="6"/>
        <end position="115"/>
    </location>
</feature>
<reference evidence="3" key="2">
    <citation type="submission" date="2011-01" db="EMBL/GenBank/DDBJ databases">
        <title>The complete genome of Deinococcus maricopensis DSM 21211.</title>
        <authorList>
            <consortium name="US DOE Joint Genome Institute (JGI-PGF)"/>
            <person name="Lucas S."/>
            <person name="Copeland A."/>
            <person name="Lapidus A."/>
            <person name="Goodwin L."/>
            <person name="Pitluck S."/>
            <person name="Kyrpides N."/>
            <person name="Mavromatis K."/>
            <person name="Pagani I."/>
            <person name="Ivanova N."/>
            <person name="Ovchinnikova G."/>
            <person name="Zeytun A."/>
            <person name="Detter J.C."/>
            <person name="Han C."/>
            <person name="Land M."/>
            <person name="Hauser L."/>
            <person name="Markowitz V."/>
            <person name="Cheng J.-F."/>
            <person name="Hugenholtz P."/>
            <person name="Woyke T."/>
            <person name="Wu D."/>
            <person name="Pukall R."/>
            <person name="Gehrich-Schroeter G."/>
            <person name="Brambilla E."/>
            <person name="Klenk H.-P."/>
            <person name="Eisen J.A."/>
        </authorList>
    </citation>
    <scope>NUCLEOTIDE SEQUENCE [LARGE SCALE GENOMIC DNA]</scope>
    <source>
        <strain evidence="3">DSM 21211 / LMG 22137 / NRRL B-23946 / LB-34</strain>
    </source>
</reference>
<dbReference type="Gene3D" id="1.20.58.1290">
    <property type="entry name" value="CarD-like, C-terminal domain"/>
    <property type="match status" value="1"/>
</dbReference>
<organism evidence="2 3">
    <name type="scientific">Deinococcus maricopensis (strain DSM 21211 / LMG 22137 / NRRL B-23946 / LB-34)</name>
    <dbReference type="NCBI Taxonomy" id="709986"/>
    <lineage>
        <taxon>Bacteria</taxon>
        <taxon>Thermotogati</taxon>
        <taxon>Deinococcota</taxon>
        <taxon>Deinococci</taxon>
        <taxon>Deinococcales</taxon>
        <taxon>Deinococcaceae</taxon>
        <taxon>Deinococcus</taxon>
    </lineage>
</organism>
<dbReference type="InterPro" id="IPR003711">
    <property type="entry name" value="CarD-like/TRCF_RID"/>
</dbReference>
<dbReference type="AlphaFoldDB" id="E8UBA7"/>
<evidence type="ECO:0000313" key="3">
    <source>
        <dbReference type="Proteomes" id="UP000008635"/>
    </source>
</evidence>
<dbReference type="Proteomes" id="UP000008635">
    <property type="component" value="Chromosome"/>
</dbReference>
<keyword evidence="3" id="KW-1185">Reference proteome</keyword>
<dbReference type="InterPro" id="IPR048792">
    <property type="entry name" value="CarD_C"/>
</dbReference>
<gene>
    <name evidence="2" type="ordered locus">Deima_2716</name>
</gene>
<dbReference type="HOGENOM" id="CLU_048259_1_1_0"/>
<dbReference type="STRING" id="709986.Deima_2716"/>
<dbReference type="InterPro" id="IPR052531">
    <property type="entry name" value="CarD-like_regulator"/>
</dbReference>
<dbReference type="SUPFAM" id="SSF141259">
    <property type="entry name" value="CarD-like"/>
    <property type="match status" value="1"/>
</dbReference>
<dbReference type="PANTHER" id="PTHR38447:SF1">
    <property type="entry name" value="RNA POLYMERASE-BINDING TRANSCRIPTION FACTOR CARD"/>
    <property type="match status" value="1"/>
</dbReference>
<reference evidence="2 3" key="1">
    <citation type="journal article" date="2011" name="Stand. Genomic Sci.">
        <title>Complete genome sequence of Deinococcus maricopensis type strain (LB-34).</title>
        <authorList>
            <person name="Pukall R."/>
            <person name="Zeytun A."/>
            <person name="Lucas S."/>
            <person name="Lapidus A."/>
            <person name="Hammon N."/>
            <person name="Deshpande S."/>
            <person name="Nolan M."/>
            <person name="Cheng J.F."/>
            <person name="Pitluck S."/>
            <person name="Liolios K."/>
            <person name="Pagani I."/>
            <person name="Mikhailova N."/>
            <person name="Ivanova N."/>
            <person name="Mavromatis K."/>
            <person name="Pati A."/>
            <person name="Tapia R."/>
            <person name="Han C."/>
            <person name="Goodwin L."/>
            <person name="Chen A."/>
            <person name="Palaniappan K."/>
            <person name="Land M."/>
            <person name="Hauser L."/>
            <person name="Chang Y.J."/>
            <person name="Jeffries C.D."/>
            <person name="Brambilla E.M."/>
            <person name="Rohde M."/>
            <person name="Goker M."/>
            <person name="Detter J.C."/>
            <person name="Woyke T."/>
            <person name="Bristow J."/>
            <person name="Eisen J.A."/>
            <person name="Markowitz V."/>
            <person name="Hugenholtz P."/>
            <person name="Kyrpides N.C."/>
            <person name="Klenk H.P."/>
        </authorList>
    </citation>
    <scope>NUCLEOTIDE SEQUENCE [LARGE SCALE GENOMIC DNA]</scope>
    <source>
        <strain evidence="3">DSM 21211 / LMG 22137 / NRRL B-23946 / LB-34</strain>
    </source>
</reference>
<dbReference type="SMART" id="SM01058">
    <property type="entry name" value="CarD_TRCF"/>
    <property type="match status" value="1"/>
</dbReference>
<dbReference type="InterPro" id="IPR042215">
    <property type="entry name" value="CarD-like_C"/>
</dbReference>
<proteinExistence type="predicted"/>
<dbReference type="EMBL" id="CP002454">
    <property type="protein sequence ID" value="ADV68346.1"/>
    <property type="molecule type" value="Genomic_DNA"/>
</dbReference>
<evidence type="ECO:0000313" key="2">
    <source>
        <dbReference type="EMBL" id="ADV68346.1"/>
    </source>
</evidence>
<sequence>MSEELQLREGDSVVYPNHGAGVVRALTERTVLGVKQAYYEVHLFGKDAQVLVPVARARDLGLRRATRREDVPNLLAELSTDIPLPESFQARYRAEQELLQAADLVTLTRLVGTLVRRDVTRGLPSSEMDVLMHARKTLEAELEVALGGGGRVALEAALSELMGAARQV</sequence>
<dbReference type="Pfam" id="PF02559">
    <property type="entry name" value="CarD_TRCF_RID"/>
    <property type="match status" value="1"/>
</dbReference>
<name>E8UBA7_DEIML</name>
<accession>E8UBA7</accession>
<dbReference type="Pfam" id="PF21095">
    <property type="entry name" value="CarD_C"/>
    <property type="match status" value="1"/>
</dbReference>
<dbReference type="eggNOG" id="COG1329">
    <property type="taxonomic scope" value="Bacteria"/>
</dbReference>
<protein>
    <submittedName>
        <fullName evidence="2">Transcriptional regulator, CarD family</fullName>
    </submittedName>
</protein>
<dbReference type="GO" id="GO:0009303">
    <property type="term" value="P:rRNA transcription"/>
    <property type="evidence" value="ECO:0007669"/>
    <property type="project" value="TreeGrafter"/>
</dbReference>
<dbReference type="Gene3D" id="2.40.10.170">
    <property type="match status" value="1"/>
</dbReference>
<evidence type="ECO:0000259" key="1">
    <source>
        <dbReference type="SMART" id="SM01058"/>
    </source>
</evidence>
<dbReference type="KEGG" id="dmr:Deima_2716"/>
<dbReference type="RefSeq" id="WP_013557850.1">
    <property type="nucleotide sequence ID" value="NC_014958.1"/>
</dbReference>
<dbReference type="PANTHER" id="PTHR38447">
    <property type="entry name" value="TRANSCRIPTION FACTOR YDEB-RELATED"/>
    <property type="match status" value="1"/>
</dbReference>